<evidence type="ECO:0000313" key="1">
    <source>
        <dbReference type="EMBL" id="OOW59845.1"/>
    </source>
</evidence>
<organism evidence="1 2">
    <name type="scientific">Xanthomonas cissicola</name>
    <dbReference type="NCBI Taxonomy" id="86186"/>
    <lineage>
        <taxon>Bacteria</taxon>
        <taxon>Pseudomonadati</taxon>
        <taxon>Pseudomonadota</taxon>
        <taxon>Gammaproteobacteria</taxon>
        <taxon>Lysobacterales</taxon>
        <taxon>Lysobacteraceae</taxon>
        <taxon>Xanthomonas</taxon>
    </lineage>
</organism>
<dbReference type="InterPro" id="IPR010260">
    <property type="entry name" value="AlpA"/>
</dbReference>
<dbReference type="Proteomes" id="UP000190018">
    <property type="component" value="Unassembled WGS sequence"/>
</dbReference>
<accession>A0ABX3LWA3</accession>
<dbReference type="EMBL" id="LOJT01000273">
    <property type="protein sequence ID" value="OOW59845.1"/>
    <property type="molecule type" value="Genomic_DNA"/>
</dbReference>
<protein>
    <submittedName>
        <fullName evidence="1">Transcriptional regulator</fullName>
    </submittedName>
</protein>
<proteinExistence type="predicted"/>
<dbReference type="RefSeq" id="WP_078561606.1">
    <property type="nucleotide sequence ID" value="NZ_LOJT01000273.1"/>
</dbReference>
<dbReference type="Pfam" id="PF05930">
    <property type="entry name" value="Phage_AlpA"/>
    <property type="match status" value="1"/>
</dbReference>
<sequence length="82" mass="8924">MQLAPLPATGFLRLPQIVGRAADTKTNTTAIPALIPVSRSTWWAGVRSGRYPQPVKLGERCTAWRVEDIRALIEATGKEVAP</sequence>
<reference evidence="1 2" key="1">
    <citation type="submission" date="2015-12" db="EMBL/GenBank/DDBJ databases">
        <authorList>
            <person name="Bansal K."/>
            <person name="Midha S."/>
            <person name="Patil P.B."/>
        </authorList>
    </citation>
    <scope>NUCLEOTIDE SEQUENCE [LARGE SCALE GENOMIC DNA]</scope>
    <source>
        <strain evidence="1 2">LMG21719</strain>
    </source>
</reference>
<gene>
    <name evidence="1" type="ORF">Xant_10875</name>
</gene>
<evidence type="ECO:0000313" key="2">
    <source>
        <dbReference type="Proteomes" id="UP000190018"/>
    </source>
</evidence>
<keyword evidence="2" id="KW-1185">Reference proteome</keyword>
<comment type="caution">
    <text evidence="1">The sequence shown here is derived from an EMBL/GenBank/DDBJ whole genome shotgun (WGS) entry which is preliminary data.</text>
</comment>
<name>A0ABX3LWA3_9XANT</name>